<feature type="domain" description="FCP1 homology" evidence="2">
    <location>
        <begin position="335"/>
        <end position="507"/>
    </location>
</feature>
<feature type="compositionally biased region" description="Low complexity" evidence="1">
    <location>
        <begin position="200"/>
        <end position="216"/>
    </location>
</feature>
<accession>A0A9P4LYH1</accession>
<feature type="compositionally biased region" description="Basic and acidic residues" evidence="1">
    <location>
        <begin position="171"/>
        <end position="180"/>
    </location>
</feature>
<dbReference type="NCBIfam" id="TIGR02251">
    <property type="entry name" value="HIF-SF_euk"/>
    <property type="match status" value="1"/>
</dbReference>
<dbReference type="Proteomes" id="UP000799776">
    <property type="component" value="Unassembled WGS sequence"/>
</dbReference>
<reference evidence="3" key="1">
    <citation type="journal article" date="2020" name="Stud. Mycol.">
        <title>101 Dothideomycetes genomes: a test case for predicting lifestyles and emergence of pathogens.</title>
        <authorList>
            <person name="Haridas S."/>
            <person name="Albert R."/>
            <person name="Binder M."/>
            <person name="Bloem J."/>
            <person name="Labutti K."/>
            <person name="Salamov A."/>
            <person name="Andreopoulos B."/>
            <person name="Baker S."/>
            <person name="Barry K."/>
            <person name="Bills G."/>
            <person name="Bluhm B."/>
            <person name="Cannon C."/>
            <person name="Castanera R."/>
            <person name="Culley D."/>
            <person name="Daum C."/>
            <person name="Ezra D."/>
            <person name="Gonzalez J."/>
            <person name="Henrissat B."/>
            <person name="Kuo A."/>
            <person name="Liang C."/>
            <person name="Lipzen A."/>
            <person name="Lutzoni F."/>
            <person name="Magnuson J."/>
            <person name="Mondo S."/>
            <person name="Nolan M."/>
            <person name="Ohm R."/>
            <person name="Pangilinan J."/>
            <person name="Park H.-J."/>
            <person name="Ramirez L."/>
            <person name="Alfaro M."/>
            <person name="Sun H."/>
            <person name="Tritt A."/>
            <person name="Yoshinaga Y."/>
            <person name="Zwiers L.-H."/>
            <person name="Turgeon B."/>
            <person name="Goodwin S."/>
            <person name="Spatafora J."/>
            <person name="Crous P."/>
            <person name="Grigoriev I."/>
        </authorList>
    </citation>
    <scope>NUCLEOTIDE SEQUENCE</scope>
    <source>
        <strain evidence="3">CBS 121410</strain>
    </source>
</reference>
<feature type="compositionally biased region" description="Polar residues" evidence="1">
    <location>
        <begin position="274"/>
        <end position="287"/>
    </location>
</feature>
<comment type="caution">
    <text evidence="3">The sequence shown here is derived from an EMBL/GenBank/DDBJ whole genome shotgun (WGS) entry which is preliminary data.</text>
</comment>
<feature type="compositionally biased region" description="Polar residues" evidence="1">
    <location>
        <begin position="1"/>
        <end position="10"/>
    </location>
</feature>
<dbReference type="InterPro" id="IPR004274">
    <property type="entry name" value="FCP1_dom"/>
</dbReference>
<dbReference type="SMART" id="SM00577">
    <property type="entry name" value="CPDc"/>
    <property type="match status" value="1"/>
</dbReference>
<dbReference type="InterPro" id="IPR023214">
    <property type="entry name" value="HAD_sf"/>
</dbReference>
<evidence type="ECO:0000256" key="1">
    <source>
        <dbReference type="SAM" id="MobiDB-lite"/>
    </source>
</evidence>
<dbReference type="InterPro" id="IPR050365">
    <property type="entry name" value="TIM50"/>
</dbReference>
<evidence type="ECO:0000259" key="2">
    <source>
        <dbReference type="PROSITE" id="PS50969"/>
    </source>
</evidence>
<dbReference type="Gene3D" id="3.40.50.1000">
    <property type="entry name" value="HAD superfamily/HAD-like"/>
    <property type="match status" value="1"/>
</dbReference>
<evidence type="ECO:0000313" key="3">
    <source>
        <dbReference type="EMBL" id="KAF2085948.1"/>
    </source>
</evidence>
<protein>
    <recommendedName>
        <fullName evidence="2">FCP1 homology domain-containing protein</fullName>
    </recommendedName>
</protein>
<feature type="compositionally biased region" description="Basic and acidic residues" evidence="1">
    <location>
        <begin position="36"/>
        <end position="59"/>
    </location>
</feature>
<dbReference type="PROSITE" id="PS50969">
    <property type="entry name" value="FCP1"/>
    <property type="match status" value="1"/>
</dbReference>
<dbReference type="FunFam" id="3.40.50.1000:FF:000089">
    <property type="entry name" value="NIF domain protein"/>
    <property type="match status" value="1"/>
</dbReference>
<dbReference type="SUPFAM" id="SSF56784">
    <property type="entry name" value="HAD-like"/>
    <property type="match status" value="1"/>
</dbReference>
<dbReference type="CDD" id="cd07521">
    <property type="entry name" value="HAD_FCP1-like"/>
    <property type="match status" value="1"/>
</dbReference>
<dbReference type="EMBL" id="ML978727">
    <property type="protein sequence ID" value="KAF2085948.1"/>
    <property type="molecule type" value="Genomic_DNA"/>
</dbReference>
<feature type="region of interest" description="Disordered" evidence="1">
    <location>
        <begin position="163"/>
        <end position="332"/>
    </location>
</feature>
<dbReference type="GO" id="GO:0016791">
    <property type="term" value="F:phosphatase activity"/>
    <property type="evidence" value="ECO:0007669"/>
    <property type="project" value="InterPro"/>
</dbReference>
<proteinExistence type="predicted"/>
<keyword evidence="4" id="KW-1185">Reference proteome</keyword>
<evidence type="ECO:0000313" key="4">
    <source>
        <dbReference type="Proteomes" id="UP000799776"/>
    </source>
</evidence>
<organism evidence="3 4">
    <name type="scientific">Saccharata proteae CBS 121410</name>
    <dbReference type="NCBI Taxonomy" id="1314787"/>
    <lineage>
        <taxon>Eukaryota</taxon>
        <taxon>Fungi</taxon>
        <taxon>Dikarya</taxon>
        <taxon>Ascomycota</taxon>
        <taxon>Pezizomycotina</taxon>
        <taxon>Dothideomycetes</taxon>
        <taxon>Dothideomycetes incertae sedis</taxon>
        <taxon>Botryosphaeriales</taxon>
        <taxon>Saccharataceae</taxon>
        <taxon>Saccharata</taxon>
    </lineage>
</organism>
<sequence length="527" mass="57933">MNSLNILSGISSTPPPSPARSRAGSETDFFGPLVQSKRDGSGDNAHRGEGEPLDEKGTAEAEAGVDDQGVNWDVAADEKTALLGNAEHEGIGGAQGSSRWWIPKRLATAFVNSLWIVCATVVVPGRYLVACFYDEEGGFSILAPLYRIGRTVTRKRRKEVLNASGAGVGRDPSDRADERKSGRRLSKKPSNISREKTKRSPSVSSTTSSNSVAMTSDSESERPPSRDNEDSPVRNTRSKTVVEEEEIAPARRSIRIKLHNEDSLRHRKTRQSRSDSIASKPSDSLSPQEFAAAAIKSPTSPASSKLKFPRAPAPPRPLVPRRQASYAPPAVSSSLGPHAKTLILDLDETLIHSMAKGGRYTTGHMVEVKLNTPVNASGAVLGSQVPILYYVHKRPHCDEFLRKVSKWYNLIIFTASVQEYADPVIDWLELERKYFAGRYYRQHCTFRNGAYIKDLAQVEPDLSRVMIVDNSPMSYIFHEDNAIPIEGWISDPTDNDLLHLIPLLEGLQYVTDLRALLALRLGEPAAS</sequence>
<dbReference type="InterPro" id="IPR036412">
    <property type="entry name" value="HAD-like_sf"/>
</dbReference>
<name>A0A9P4LYH1_9PEZI</name>
<dbReference type="PANTHER" id="PTHR12210">
    <property type="entry name" value="DULLARD PROTEIN PHOSPHATASE"/>
    <property type="match status" value="1"/>
</dbReference>
<feature type="compositionally biased region" description="Basic and acidic residues" evidence="1">
    <location>
        <begin position="219"/>
        <end position="232"/>
    </location>
</feature>
<dbReference type="OrthoDB" id="277011at2759"/>
<gene>
    <name evidence="3" type="ORF">K490DRAFT_67235</name>
</gene>
<dbReference type="Pfam" id="PF03031">
    <property type="entry name" value="NIF"/>
    <property type="match status" value="1"/>
</dbReference>
<dbReference type="AlphaFoldDB" id="A0A9P4LYH1"/>
<dbReference type="InterPro" id="IPR011948">
    <property type="entry name" value="Dullard_phosphatase"/>
</dbReference>
<feature type="region of interest" description="Disordered" evidence="1">
    <location>
        <begin position="1"/>
        <end position="64"/>
    </location>
</feature>